<dbReference type="InterPro" id="IPR036383">
    <property type="entry name" value="TSP1_rpt_sf"/>
</dbReference>
<feature type="domain" description="TB" evidence="5">
    <location>
        <begin position="24"/>
        <end position="73"/>
    </location>
</feature>
<name>A0A2G8LEZ0_STIJA</name>
<evidence type="ECO:0000313" key="6">
    <source>
        <dbReference type="EMBL" id="PIK58828.1"/>
    </source>
</evidence>
<dbReference type="Gene3D" id="2.20.100.10">
    <property type="entry name" value="Thrombospondin type-1 (TSP1) repeat"/>
    <property type="match status" value="5"/>
</dbReference>
<dbReference type="SMART" id="SM00209">
    <property type="entry name" value="TSP1"/>
    <property type="match status" value="5"/>
</dbReference>
<keyword evidence="2" id="KW-1015">Disulfide bond</keyword>
<evidence type="ECO:0000313" key="7">
    <source>
        <dbReference type="Proteomes" id="UP000230750"/>
    </source>
</evidence>
<dbReference type="EMBL" id="MRZV01000101">
    <property type="protein sequence ID" value="PIK58828.1"/>
    <property type="molecule type" value="Genomic_DNA"/>
</dbReference>
<evidence type="ECO:0000256" key="3">
    <source>
        <dbReference type="SAM" id="MobiDB-lite"/>
    </source>
</evidence>
<dbReference type="OrthoDB" id="446173at2759"/>
<feature type="chain" id="PRO_5013829427" description="TB domain-containing protein" evidence="4">
    <location>
        <begin position="24"/>
        <end position="667"/>
    </location>
</feature>
<dbReference type="AlphaFoldDB" id="A0A2G8LEZ0"/>
<dbReference type="Pfam" id="PF00090">
    <property type="entry name" value="TSP_1"/>
    <property type="match status" value="4"/>
</dbReference>
<dbReference type="PRINTS" id="PR01705">
    <property type="entry name" value="TSP1REPEAT"/>
</dbReference>
<dbReference type="InterPro" id="IPR052065">
    <property type="entry name" value="Compl_asym_regulator"/>
</dbReference>
<sequence>MESLTKQCLLAFVVLLLSCGALGEYCFRNREARGGLGTCTVEIQDVSTKAECCTAGGSGWTEKANGKRCADTCEGLPEDEEEEEEAPPPDPPLVVEDITGGYCFRTRVARGILGACEDLIGEKTKTDCCRYGGDGWTDRSSGKRCTDTCEGVVDTGPRGTCFSNWRTNRRRCFNPVGEMTRLQCCRQDGAGWSILDTGANCEDSCLADPVDGGWSEFSEWGQCSVTCEEGLQTRTRTCTDPPPAHGGADCVGRATEEAICLEGPCPIHGGWGDWGAAGDCQATCQTARVPVYKAQQRPCNNPEPAHGGNFCEGPSSRRIRCRALPYCPIDGAWSDYGDWSDCSQTCDTGVQIRERRCDNPPPQHGGQNCTGVSREQKECRNRRPCPIHGGWSSWGEWTECDAPKCGVDGRKLRSRTCTNPNPRHGGNYCEGRIINTEVCSVCPTWSAWSVWLPCSDGCRRGSVRNRFRKCEGIGRCEGDYMETQSCRNLDPCPDEVDGSGSGSGSGQSIDVICDDEDECLPYQEPEISYSYDNIEDVEVDCNENEYDYSVYSDQPNDCNNNVPGGPGVVEEPEEPEEPENKGSSSIDYSDDDVPIGVPVPDAPDEDSYSLDEDPVPDVQGEDDSYSLDEDPVPDVQGEDDSYSYEDVVGDVAVAVEVPPEEDFSVSY</sequence>
<dbReference type="FunFam" id="2.20.100.10:FF:000001">
    <property type="entry name" value="semaphorin-5A isoform X1"/>
    <property type="match status" value="2"/>
</dbReference>
<feature type="signal peptide" evidence="4">
    <location>
        <begin position="1"/>
        <end position="23"/>
    </location>
</feature>
<dbReference type="FunFam" id="2.20.100.10:FF:000007">
    <property type="entry name" value="Thrombospondin 1"/>
    <property type="match status" value="1"/>
</dbReference>
<evidence type="ECO:0000256" key="4">
    <source>
        <dbReference type="SAM" id="SignalP"/>
    </source>
</evidence>
<reference evidence="6 7" key="1">
    <citation type="journal article" date="2017" name="PLoS Biol.">
        <title>The sea cucumber genome provides insights into morphological evolution and visceral regeneration.</title>
        <authorList>
            <person name="Zhang X."/>
            <person name="Sun L."/>
            <person name="Yuan J."/>
            <person name="Sun Y."/>
            <person name="Gao Y."/>
            <person name="Zhang L."/>
            <person name="Li S."/>
            <person name="Dai H."/>
            <person name="Hamel J.F."/>
            <person name="Liu C."/>
            <person name="Yu Y."/>
            <person name="Liu S."/>
            <person name="Lin W."/>
            <person name="Guo K."/>
            <person name="Jin S."/>
            <person name="Xu P."/>
            <person name="Storey K.B."/>
            <person name="Huan P."/>
            <person name="Zhang T."/>
            <person name="Zhou Y."/>
            <person name="Zhang J."/>
            <person name="Lin C."/>
            <person name="Li X."/>
            <person name="Xing L."/>
            <person name="Huo D."/>
            <person name="Sun M."/>
            <person name="Wang L."/>
            <person name="Mercier A."/>
            <person name="Li F."/>
            <person name="Yang H."/>
            <person name="Xiang J."/>
        </authorList>
    </citation>
    <scope>NUCLEOTIDE SEQUENCE [LARGE SCALE GENOMIC DNA]</scope>
    <source>
        <strain evidence="6">Shaxun</strain>
        <tissue evidence="6">Muscle</tissue>
    </source>
</reference>
<accession>A0A2G8LEZ0</accession>
<dbReference type="PANTHER" id="PTHR22906">
    <property type="entry name" value="PROPERDIN"/>
    <property type="match status" value="1"/>
</dbReference>
<dbReference type="Proteomes" id="UP000230750">
    <property type="component" value="Unassembled WGS sequence"/>
</dbReference>
<dbReference type="PROSITE" id="PS51257">
    <property type="entry name" value="PROKAR_LIPOPROTEIN"/>
    <property type="match status" value="1"/>
</dbReference>
<dbReference type="STRING" id="307972.A0A2G8LEZ0"/>
<gene>
    <name evidence="6" type="ORF">BSL78_04287</name>
</gene>
<feature type="region of interest" description="Disordered" evidence="3">
    <location>
        <begin position="548"/>
        <end position="641"/>
    </location>
</feature>
<keyword evidence="1" id="KW-0677">Repeat</keyword>
<evidence type="ECO:0000256" key="2">
    <source>
        <dbReference type="ARBA" id="ARBA00023157"/>
    </source>
</evidence>
<feature type="compositionally biased region" description="Acidic residues" evidence="3">
    <location>
        <begin position="602"/>
        <end position="641"/>
    </location>
</feature>
<dbReference type="PANTHER" id="PTHR22906:SF21">
    <property type="entry name" value="SEMA DOMAIN-CONTAINING PROTEIN"/>
    <property type="match status" value="1"/>
</dbReference>
<evidence type="ECO:0000256" key="1">
    <source>
        <dbReference type="ARBA" id="ARBA00022737"/>
    </source>
</evidence>
<keyword evidence="7" id="KW-1185">Reference proteome</keyword>
<evidence type="ECO:0000259" key="5">
    <source>
        <dbReference type="PROSITE" id="PS51364"/>
    </source>
</evidence>
<organism evidence="6 7">
    <name type="scientific">Stichopus japonicus</name>
    <name type="common">Sea cucumber</name>
    <dbReference type="NCBI Taxonomy" id="307972"/>
    <lineage>
        <taxon>Eukaryota</taxon>
        <taxon>Metazoa</taxon>
        <taxon>Echinodermata</taxon>
        <taxon>Eleutherozoa</taxon>
        <taxon>Echinozoa</taxon>
        <taxon>Holothuroidea</taxon>
        <taxon>Aspidochirotacea</taxon>
        <taxon>Aspidochirotida</taxon>
        <taxon>Stichopodidae</taxon>
        <taxon>Apostichopus</taxon>
    </lineage>
</organism>
<feature type="domain" description="TB" evidence="5">
    <location>
        <begin position="159"/>
        <end position="205"/>
    </location>
</feature>
<dbReference type="SUPFAM" id="SSF82895">
    <property type="entry name" value="TSP-1 type 1 repeat"/>
    <property type="match status" value="4"/>
</dbReference>
<proteinExistence type="predicted"/>
<dbReference type="InterPro" id="IPR000884">
    <property type="entry name" value="TSP1_rpt"/>
</dbReference>
<protein>
    <recommendedName>
        <fullName evidence="5">TB domain-containing protein</fullName>
    </recommendedName>
</protein>
<dbReference type="InterPro" id="IPR017878">
    <property type="entry name" value="TB_dom"/>
</dbReference>
<comment type="caution">
    <text evidence="6">The sequence shown here is derived from an EMBL/GenBank/DDBJ whole genome shotgun (WGS) entry which is preliminary data.</text>
</comment>
<keyword evidence="4" id="KW-0732">Signal</keyword>
<dbReference type="PROSITE" id="PS50092">
    <property type="entry name" value="TSP1"/>
    <property type="match status" value="4"/>
</dbReference>
<dbReference type="PROSITE" id="PS51364">
    <property type="entry name" value="TB"/>
    <property type="match status" value="2"/>
</dbReference>